<feature type="repeat" description="TPR" evidence="3">
    <location>
        <begin position="77"/>
        <end position="110"/>
    </location>
</feature>
<evidence type="ECO:0000313" key="6">
    <source>
        <dbReference type="Proteomes" id="UP000242877"/>
    </source>
</evidence>
<sequence length="780" mass="88707">MPQPLSSKDTALFRQVVRHCESRQNKKGIKLADQILKKNPNHGDTQAMKALILSNMGQTEEAFALCKTALKNDMKSNVCWHVYGLLWRAEKNFEEALKAYKFALKLEPGSTAIQRDLALLQAQMRDWQGYIQSRTAMLQLRPSLRQNWTALAIAYHLAGDYKEAENVLTTYEDTLKTPPPRTDMEHSEAVLYKNTIIAESGDVERALEHLNKVGKRCLDTLAVMEMRADYLLRLGRNEEAKKAYTKLLDRNPENSSYYEGLIKASGVDEKDHKALKAIFDEWVEKNPRGDAPRRLPLDFLEGDDFRAAADAYLTRMLQKAIPSTFANIKTLYIDTTKRDIVQDIVEGYAAKLSPPEKSEEPKETIYKHYGDLAKAAEVMEEARKLDPKDRYINTKAAKYQLRNNDNESALDNVSKFTRNDISGGPIGDFLEMQCTWYLTEDGEAYLRQKKLGLALKRLTQVMNIFDTWAEDQFDFHNFSLRKGMIRAYVDMIRWEDHLRDHPFYVRAAKSLVKAYILLKDEPNLAFGPEGINPNENLSEADKKKAAKKARKEKEKAEAEAAAKKAAAATAKNSDDEVKKVDDDPNGEKLVETKDPMGDAMKYLTPLLKLTPKDIEVQSLAYEIYMRQDKPLLAFKCLQAAHAVDPEHPTVHVQTAKLHKYLQSPSSTLPEPIINLVKTQFATLLPSSVDLNQWNEEYITKHASSPAHLQAGLQVRQLIAPGDEVKAKNEQQLIESLEVSQLEDAIRGLRLFDEWKSSGDAKEKYIEKATQRWEHASAFRG</sequence>
<dbReference type="OrthoDB" id="4201967at2759"/>
<dbReference type="Gene3D" id="1.25.40.1040">
    <property type="match status" value="1"/>
</dbReference>
<evidence type="ECO:0000313" key="5">
    <source>
        <dbReference type="EMBL" id="KZZ91345.1"/>
    </source>
</evidence>
<dbReference type="InterPro" id="IPR019734">
    <property type="entry name" value="TPR_rpt"/>
</dbReference>
<gene>
    <name evidence="5" type="ORF">AAP_03515</name>
</gene>
<comment type="caution">
    <text evidence="5">The sequence shown here is derived from an EMBL/GenBank/DDBJ whole genome shotgun (WGS) entry which is preliminary data.</text>
</comment>
<keyword evidence="1" id="KW-0677">Repeat</keyword>
<dbReference type="PROSITE" id="PS50005">
    <property type="entry name" value="TPR"/>
    <property type="match status" value="1"/>
</dbReference>
<evidence type="ECO:0000256" key="3">
    <source>
        <dbReference type="PROSITE-ProRule" id="PRU00339"/>
    </source>
</evidence>
<feature type="region of interest" description="Disordered" evidence="4">
    <location>
        <begin position="528"/>
        <end position="592"/>
    </location>
</feature>
<feature type="compositionally biased region" description="Basic and acidic residues" evidence="4">
    <location>
        <begin position="572"/>
        <end position="592"/>
    </location>
</feature>
<dbReference type="AlphaFoldDB" id="A0A167YHD9"/>
<dbReference type="PANTHER" id="PTHR22767">
    <property type="entry name" value="N-TERMINAL ACETYLTRANSFERASE-RELATED"/>
    <property type="match status" value="1"/>
</dbReference>
<dbReference type="SMART" id="SM00028">
    <property type="entry name" value="TPR"/>
    <property type="match status" value="5"/>
</dbReference>
<dbReference type="SUPFAM" id="SSF48452">
    <property type="entry name" value="TPR-like"/>
    <property type="match status" value="2"/>
</dbReference>
<dbReference type="GO" id="GO:0016740">
    <property type="term" value="F:transferase activity"/>
    <property type="evidence" value="ECO:0007669"/>
    <property type="project" value="UniProtKB-KW"/>
</dbReference>
<keyword evidence="5" id="KW-0808">Transferase</keyword>
<feature type="compositionally biased region" description="Basic and acidic residues" evidence="4">
    <location>
        <begin position="551"/>
        <end position="562"/>
    </location>
</feature>
<dbReference type="PANTHER" id="PTHR22767:SF2">
    <property type="entry name" value="N(ALPHA)-ACETYLTRANSFERASE 15_16, ISOFORM A"/>
    <property type="match status" value="1"/>
</dbReference>
<dbReference type="Pfam" id="PF12569">
    <property type="entry name" value="NatA_aux_su"/>
    <property type="match status" value="2"/>
</dbReference>
<accession>A0A167YHD9</accession>
<dbReference type="FunFam" id="1.25.40.1010:FF:000002">
    <property type="entry name" value="N-terminal acetyltransferase catalytic subunit (NAT1)"/>
    <property type="match status" value="1"/>
</dbReference>
<evidence type="ECO:0000256" key="1">
    <source>
        <dbReference type="ARBA" id="ARBA00022737"/>
    </source>
</evidence>
<dbReference type="Proteomes" id="UP000242877">
    <property type="component" value="Unassembled WGS sequence"/>
</dbReference>
<protein>
    <submittedName>
        <fullName evidence="5">Alpha-acetyltransferase 15, NatA</fullName>
    </submittedName>
</protein>
<organism evidence="5 6">
    <name type="scientific">Ascosphaera apis ARSEF 7405</name>
    <dbReference type="NCBI Taxonomy" id="392613"/>
    <lineage>
        <taxon>Eukaryota</taxon>
        <taxon>Fungi</taxon>
        <taxon>Dikarya</taxon>
        <taxon>Ascomycota</taxon>
        <taxon>Pezizomycotina</taxon>
        <taxon>Eurotiomycetes</taxon>
        <taxon>Eurotiomycetidae</taxon>
        <taxon>Onygenales</taxon>
        <taxon>Ascosphaeraceae</taxon>
        <taxon>Ascosphaera</taxon>
    </lineage>
</organism>
<dbReference type="InterPro" id="IPR021183">
    <property type="entry name" value="NatA_aux_su"/>
</dbReference>
<dbReference type="GO" id="GO:0010698">
    <property type="term" value="F:acetyltransferase activator activity"/>
    <property type="evidence" value="ECO:0007669"/>
    <property type="project" value="EnsemblFungi"/>
</dbReference>
<dbReference type="InterPro" id="IPR011990">
    <property type="entry name" value="TPR-like_helical_dom_sf"/>
</dbReference>
<dbReference type="PIRSF" id="PIRSF000422">
    <property type="entry name" value="N-terminal-AcTrfase-A_aux_su"/>
    <property type="match status" value="1"/>
</dbReference>
<evidence type="ECO:0000256" key="4">
    <source>
        <dbReference type="SAM" id="MobiDB-lite"/>
    </source>
</evidence>
<dbReference type="VEuPathDB" id="FungiDB:AAP_03515"/>
<dbReference type="Gene3D" id="1.25.40.1010">
    <property type="match status" value="1"/>
</dbReference>
<evidence type="ECO:0000256" key="2">
    <source>
        <dbReference type="ARBA" id="ARBA00022803"/>
    </source>
</evidence>
<keyword evidence="6" id="KW-1185">Reference proteome</keyword>
<dbReference type="GO" id="GO:0031415">
    <property type="term" value="C:NatA complex"/>
    <property type="evidence" value="ECO:0007669"/>
    <property type="project" value="EnsemblFungi"/>
</dbReference>
<keyword evidence="2 3" id="KW-0802">TPR repeat</keyword>
<reference evidence="5 6" key="1">
    <citation type="journal article" date="2016" name="Genome Biol. Evol.">
        <title>Divergent and convergent evolution of fungal pathogenicity.</title>
        <authorList>
            <person name="Shang Y."/>
            <person name="Xiao G."/>
            <person name="Zheng P."/>
            <person name="Cen K."/>
            <person name="Zhan S."/>
            <person name="Wang C."/>
        </authorList>
    </citation>
    <scope>NUCLEOTIDE SEQUENCE [LARGE SCALE GENOMIC DNA]</scope>
    <source>
        <strain evidence="5 6">ARSEF 7405</strain>
    </source>
</reference>
<name>A0A167YHD9_9EURO</name>
<proteinExistence type="predicted"/>
<dbReference type="EMBL" id="AZGZ01000014">
    <property type="protein sequence ID" value="KZZ91345.1"/>
    <property type="molecule type" value="Genomic_DNA"/>
</dbReference>